<protein>
    <recommendedName>
        <fullName evidence="2">DUF7907 domain-containing protein</fullName>
    </recommendedName>
</protein>
<dbReference type="InterPro" id="IPR057229">
    <property type="entry name" value="DUF7907"/>
</dbReference>
<feature type="chain" id="PRO_5028915349" description="DUF7907 domain-containing protein" evidence="1">
    <location>
        <begin position="21"/>
        <end position="234"/>
    </location>
</feature>
<evidence type="ECO:0000313" key="4">
    <source>
        <dbReference type="Proteomes" id="UP000481288"/>
    </source>
</evidence>
<dbReference type="Pfam" id="PF25484">
    <property type="entry name" value="DUF7907"/>
    <property type="match status" value="1"/>
</dbReference>
<dbReference type="EMBL" id="QGMG01000034">
    <property type="protein sequence ID" value="TVY58564.1"/>
    <property type="molecule type" value="Genomic_DNA"/>
</dbReference>
<reference evidence="3 4" key="1">
    <citation type="submission" date="2018-05" db="EMBL/GenBank/DDBJ databases">
        <title>Whole genome sequencing for identification of molecular markers to develop diagnostic detection tools for the regulated plant pathogen Lachnellula willkommii.</title>
        <authorList>
            <person name="Giroux E."/>
            <person name="Bilodeau G."/>
        </authorList>
    </citation>
    <scope>NUCLEOTIDE SEQUENCE [LARGE SCALE GENOMIC DNA]</scope>
    <source>
        <strain evidence="3 4">CBS 625.97</strain>
    </source>
</reference>
<name>A0A7D8YRB3_9HELO</name>
<evidence type="ECO:0000256" key="1">
    <source>
        <dbReference type="SAM" id="SignalP"/>
    </source>
</evidence>
<keyword evidence="1" id="KW-0732">Signal</keyword>
<dbReference type="Proteomes" id="UP000481288">
    <property type="component" value="Unassembled WGS sequence"/>
</dbReference>
<proteinExistence type="predicted"/>
<comment type="caution">
    <text evidence="3">The sequence shown here is derived from an EMBL/GenBank/DDBJ whole genome shotgun (WGS) entry which is preliminary data.</text>
</comment>
<gene>
    <name evidence="3" type="ORF">LCER1_G000211</name>
</gene>
<evidence type="ECO:0000313" key="3">
    <source>
        <dbReference type="EMBL" id="TVY58564.1"/>
    </source>
</evidence>
<feature type="signal peptide" evidence="1">
    <location>
        <begin position="1"/>
        <end position="20"/>
    </location>
</feature>
<evidence type="ECO:0000259" key="2">
    <source>
        <dbReference type="Pfam" id="PF25484"/>
    </source>
</evidence>
<feature type="domain" description="DUF7907" evidence="2">
    <location>
        <begin position="48"/>
        <end position="204"/>
    </location>
</feature>
<accession>A0A7D8YRB3</accession>
<keyword evidence="4" id="KW-1185">Reference proteome</keyword>
<organism evidence="3 4">
    <name type="scientific">Lachnellula cervina</name>
    <dbReference type="NCBI Taxonomy" id="1316786"/>
    <lineage>
        <taxon>Eukaryota</taxon>
        <taxon>Fungi</taxon>
        <taxon>Dikarya</taxon>
        <taxon>Ascomycota</taxon>
        <taxon>Pezizomycotina</taxon>
        <taxon>Leotiomycetes</taxon>
        <taxon>Helotiales</taxon>
        <taxon>Lachnaceae</taxon>
        <taxon>Lachnellula</taxon>
    </lineage>
</organism>
<dbReference type="AlphaFoldDB" id="A0A7D8YRB3"/>
<dbReference type="OrthoDB" id="3518533at2759"/>
<sequence>MHSTIAFSALALALSSNVFAAPLHQVRQNELTLADTVQLIAKTIGSNPNPDGLPDINNWHFEPVHSGAGTNLATLVDPSTASFNLSESGYFRNGTDAPHSDGGYMTAGFLTGTTPYSLVLDLVHEANSSNPGAQTGNVQFNAGVGTDGLDVPAGKLITSNYVTDSFWACPNVPIEGGVAIVVEVSNRYADPLEGCWSIELYAQCAGLISDSNRAAFPAFVQSSCYADATSAVVE</sequence>